<dbReference type="InterPro" id="IPR008271">
    <property type="entry name" value="Ser/Thr_kinase_AS"/>
</dbReference>
<dbReference type="SUPFAM" id="SSF56112">
    <property type="entry name" value="Protein kinase-like (PK-like)"/>
    <property type="match status" value="1"/>
</dbReference>
<evidence type="ECO:0000313" key="2">
    <source>
        <dbReference type="EMBL" id="OAA65279.1"/>
    </source>
</evidence>
<comment type="caution">
    <text evidence="2">The sequence shown here is derived from an EMBL/GenBank/DDBJ whole genome shotgun (WGS) entry which is preliminary data.</text>
</comment>
<dbReference type="InterPro" id="IPR011009">
    <property type="entry name" value="Kinase-like_dom_sf"/>
</dbReference>
<dbReference type="PROSITE" id="PS50011">
    <property type="entry name" value="PROTEIN_KINASE_DOM"/>
    <property type="match status" value="1"/>
</dbReference>
<name>A0A162MMW6_9HYPO</name>
<keyword evidence="2" id="KW-0418">Kinase</keyword>
<evidence type="ECO:0000259" key="1">
    <source>
        <dbReference type="PROSITE" id="PS50011"/>
    </source>
</evidence>
<dbReference type="GO" id="GO:0005524">
    <property type="term" value="F:ATP binding"/>
    <property type="evidence" value="ECO:0007669"/>
    <property type="project" value="InterPro"/>
</dbReference>
<dbReference type="OrthoDB" id="4267316at2759"/>
<dbReference type="PROSITE" id="PS00108">
    <property type="entry name" value="PROTEIN_KINASE_ST"/>
    <property type="match status" value="1"/>
</dbReference>
<proteinExistence type="predicted"/>
<sequence>MEPWTMETRINWFSYTWKPPKDLRKPKFPYVAGQSLAIRRHTPPPPFGLPYYKNDLYRPMANRLDKKDATQTDWCLQYPPRETHESGPSQHLRSSVHALQITAKIACKEGRGAQVVRCILDGKPDNVYVAKIYDALYYPSYEHPGRPSDITYQADGDYSREAAVYEHFGRSGLDGCYSPKYHGSWTFDVPLVSAEPAGSVGEQPTSRPVRMILMEWIPGASMLSYLETNKIDSISPTRRLDILAEALESNCYLRYHRIEHGDFKPRNILLADSAAHSKSRPPLAPRTDNRNSQPASNSLPRLYIIDFNRSYILDSPCMEREYGKWDLPPNPMHMYWGVDLQCFDRWVPDIYREREKAFRGWLKSKWGNVKGYAAPCTIHRKKNNLDDVEYISPESDLVR</sequence>
<keyword evidence="3" id="KW-1185">Reference proteome</keyword>
<feature type="domain" description="Protein kinase" evidence="1">
    <location>
        <begin position="101"/>
        <end position="399"/>
    </location>
</feature>
<dbReference type="InterPro" id="IPR000719">
    <property type="entry name" value="Prot_kinase_dom"/>
</dbReference>
<dbReference type="Gene3D" id="1.10.510.10">
    <property type="entry name" value="Transferase(Phosphotransferase) domain 1"/>
    <property type="match status" value="1"/>
</dbReference>
<accession>A0A162MMW6</accession>
<gene>
    <name evidence="2" type="ORF">SPI_02066</name>
</gene>
<protein>
    <submittedName>
        <fullName evidence="2">Protein kinase-like domain protein</fullName>
    </submittedName>
</protein>
<organism evidence="2 3">
    <name type="scientific">Niveomyces insectorum RCEF 264</name>
    <dbReference type="NCBI Taxonomy" id="1081102"/>
    <lineage>
        <taxon>Eukaryota</taxon>
        <taxon>Fungi</taxon>
        <taxon>Dikarya</taxon>
        <taxon>Ascomycota</taxon>
        <taxon>Pezizomycotina</taxon>
        <taxon>Sordariomycetes</taxon>
        <taxon>Hypocreomycetidae</taxon>
        <taxon>Hypocreales</taxon>
        <taxon>Cordycipitaceae</taxon>
        <taxon>Niveomyces</taxon>
    </lineage>
</organism>
<dbReference type="Proteomes" id="UP000076874">
    <property type="component" value="Unassembled WGS sequence"/>
</dbReference>
<dbReference type="GO" id="GO:0004672">
    <property type="term" value="F:protein kinase activity"/>
    <property type="evidence" value="ECO:0007669"/>
    <property type="project" value="InterPro"/>
</dbReference>
<reference evidence="2 3" key="1">
    <citation type="journal article" date="2016" name="Genome Biol. Evol.">
        <title>Divergent and convergent evolution of fungal pathogenicity.</title>
        <authorList>
            <person name="Shang Y."/>
            <person name="Xiao G."/>
            <person name="Zheng P."/>
            <person name="Cen K."/>
            <person name="Zhan S."/>
            <person name="Wang C."/>
        </authorList>
    </citation>
    <scope>NUCLEOTIDE SEQUENCE [LARGE SCALE GENOMIC DNA]</scope>
    <source>
        <strain evidence="2 3">RCEF 264</strain>
    </source>
</reference>
<evidence type="ECO:0000313" key="3">
    <source>
        <dbReference type="Proteomes" id="UP000076874"/>
    </source>
</evidence>
<dbReference type="AlphaFoldDB" id="A0A162MMW6"/>
<dbReference type="EMBL" id="AZHD01000003">
    <property type="protein sequence ID" value="OAA65279.1"/>
    <property type="molecule type" value="Genomic_DNA"/>
</dbReference>
<keyword evidence="2" id="KW-0808">Transferase</keyword>